<protein>
    <recommendedName>
        <fullName evidence="4">Tudor domain-containing protein</fullName>
    </recommendedName>
</protein>
<name>A0A4Y2V571_ARAVE</name>
<gene>
    <name evidence="2" type="ORF">AVEN_7181_1</name>
</gene>
<accession>A0A4Y2V571</accession>
<dbReference type="EMBL" id="BGPR01043142">
    <property type="protein sequence ID" value="GBO19681.1"/>
    <property type="molecule type" value="Genomic_DNA"/>
</dbReference>
<comment type="caution">
    <text evidence="2">The sequence shown here is derived from an EMBL/GenBank/DDBJ whole genome shotgun (WGS) entry which is preliminary data.</text>
</comment>
<feature type="region of interest" description="Disordered" evidence="1">
    <location>
        <begin position="1"/>
        <end position="71"/>
    </location>
</feature>
<dbReference type="Proteomes" id="UP000499080">
    <property type="component" value="Unassembled WGS sequence"/>
</dbReference>
<reference evidence="2 3" key="1">
    <citation type="journal article" date="2019" name="Sci. Rep.">
        <title>Orb-weaving spider Araneus ventricosus genome elucidates the spidroin gene catalogue.</title>
        <authorList>
            <person name="Kono N."/>
            <person name="Nakamura H."/>
            <person name="Ohtoshi R."/>
            <person name="Moran D.A.P."/>
            <person name="Shinohara A."/>
            <person name="Yoshida Y."/>
            <person name="Fujiwara M."/>
            <person name="Mori M."/>
            <person name="Tomita M."/>
            <person name="Arakawa K."/>
        </authorList>
    </citation>
    <scope>NUCLEOTIDE SEQUENCE [LARGE SCALE GENOMIC DNA]</scope>
</reference>
<sequence>MPKFKSKLTREEQLQKKREAEQERYYKIKNDPAAHEEQKEKERQNSEPSFVELSPRFKNTNDCKDSQASTPDLESEPIIVGAWVAVVYDENWFPGLIEEINDDNLKINFMLRNGSRFYWPNIPDIQEVPKNGILCLIRSPPSPITSRYFITASLCDINLKMKNISCT</sequence>
<evidence type="ECO:0008006" key="4">
    <source>
        <dbReference type="Google" id="ProtNLM"/>
    </source>
</evidence>
<proteinExistence type="predicted"/>
<dbReference type="AlphaFoldDB" id="A0A4Y2V571"/>
<evidence type="ECO:0000313" key="2">
    <source>
        <dbReference type="EMBL" id="GBO19681.1"/>
    </source>
</evidence>
<dbReference type="OrthoDB" id="6629409at2759"/>
<keyword evidence="3" id="KW-1185">Reference proteome</keyword>
<evidence type="ECO:0000313" key="3">
    <source>
        <dbReference type="Proteomes" id="UP000499080"/>
    </source>
</evidence>
<organism evidence="2 3">
    <name type="scientific">Araneus ventricosus</name>
    <name type="common">Orbweaver spider</name>
    <name type="synonym">Epeira ventricosa</name>
    <dbReference type="NCBI Taxonomy" id="182803"/>
    <lineage>
        <taxon>Eukaryota</taxon>
        <taxon>Metazoa</taxon>
        <taxon>Ecdysozoa</taxon>
        <taxon>Arthropoda</taxon>
        <taxon>Chelicerata</taxon>
        <taxon>Arachnida</taxon>
        <taxon>Araneae</taxon>
        <taxon>Araneomorphae</taxon>
        <taxon>Entelegynae</taxon>
        <taxon>Araneoidea</taxon>
        <taxon>Araneidae</taxon>
        <taxon>Araneus</taxon>
    </lineage>
</organism>
<evidence type="ECO:0000256" key="1">
    <source>
        <dbReference type="SAM" id="MobiDB-lite"/>
    </source>
</evidence>
<feature type="compositionally biased region" description="Basic and acidic residues" evidence="1">
    <location>
        <begin position="8"/>
        <end position="45"/>
    </location>
</feature>